<reference evidence="1 2" key="1">
    <citation type="submission" date="2015-06" db="EMBL/GenBank/DDBJ databases">
        <title>A Comprehensive Approach to Explore the Metabolic and Phylogenetic Diversity of Bacterial Steroid Degradation in the Environment: Testosterone as an Example.</title>
        <authorList>
            <person name="Yang F.-C."/>
            <person name="Chen Y.-L."/>
            <person name="Yu C.-P."/>
            <person name="Tang S.-L."/>
            <person name="Wang P.-H."/>
            <person name="Ismail W."/>
            <person name="Wang C.-H."/>
            <person name="Yang C.-Y."/>
            <person name="Chiang Y.-R."/>
        </authorList>
    </citation>
    <scope>NUCLEOTIDE SEQUENCE [LARGE SCALE GENOMIC DNA]</scope>
    <source>
        <strain evidence="1 2">DSM 18526</strain>
    </source>
</reference>
<dbReference type="KEGG" id="sdf:ACG33_04890"/>
<dbReference type="EMBL" id="CP011971">
    <property type="protein sequence ID" value="AMN46448.1"/>
    <property type="molecule type" value="Genomic_DNA"/>
</dbReference>
<protein>
    <submittedName>
        <fullName evidence="1">Uncharacterized protein</fullName>
    </submittedName>
</protein>
<dbReference type="Proteomes" id="UP000070250">
    <property type="component" value="Chromosome"/>
</dbReference>
<gene>
    <name evidence="1" type="ORF">ACG33_04890</name>
</gene>
<dbReference type="RefSeq" id="WP_210399180.1">
    <property type="nucleotide sequence ID" value="NZ_CP011971.1"/>
</dbReference>
<accession>A0A127FA18</accession>
<proteinExistence type="predicted"/>
<name>A0A127FA18_STEDE</name>
<dbReference type="AlphaFoldDB" id="A0A127FA18"/>
<dbReference type="InterPro" id="IPR045397">
    <property type="entry name" value="TumE-like"/>
</dbReference>
<evidence type="ECO:0000313" key="1">
    <source>
        <dbReference type="EMBL" id="AMN46448.1"/>
    </source>
</evidence>
<evidence type="ECO:0000313" key="2">
    <source>
        <dbReference type="Proteomes" id="UP000070250"/>
    </source>
</evidence>
<dbReference type="Pfam" id="PF20126">
    <property type="entry name" value="TumE"/>
    <property type="match status" value="1"/>
</dbReference>
<sequence length="90" mass="10446">MQRERFEFDDGAVVEMVVWLVPSSVPGSAHHFKYRLYYGVSGKRVIGYDNERPKGDHRHEDGREEAYEFRGLEQLVADFLADVERKRAGS</sequence>
<keyword evidence="2" id="KW-1185">Reference proteome</keyword>
<organism evidence="1 2">
    <name type="scientific">Steroidobacter denitrificans</name>
    <dbReference type="NCBI Taxonomy" id="465721"/>
    <lineage>
        <taxon>Bacteria</taxon>
        <taxon>Pseudomonadati</taxon>
        <taxon>Pseudomonadota</taxon>
        <taxon>Gammaproteobacteria</taxon>
        <taxon>Steroidobacterales</taxon>
        <taxon>Steroidobacteraceae</taxon>
        <taxon>Steroidobacter</taxon>
    </lineage>
</organism>